<accession>A0A5C6CD17</accession>
<gene>
    <name evidence="1" type="ORF">Pla144_45840</name>
</gene>
<keyword evidence="2" id="KW-1185">Reference proteome</keyword>
<dbReference type="OrthoDB" id="9774004at2"/>
<evidence type="ECO:0000313" key="1">
    <source>
        <dbReference type="EMBL" id="TWU21364.1"/>
    </source>
</evidence>
<dbReference type="InterPro" id="IPR018777">
    <property type="entry name" value="Replication_initiator_prot_A"/>
</dbReference>
<dbReference type="RefSeq" id="WP_146452827.1">
    <property type="nucleotide sequence ID" value="NZ_SJPS01000010.1"/>
</dbReference>
<dbReference type="Pfam" id="PF10134">
    <property type="entry name" value="RPA"/>
    <property type="match status" value="1"/>
</dbReference>
<comment type="caution">
    <text evidence="1">The sequence shown here is derived from an EMBL/GenBank/DDBJ whole genome shotgun (WGS) entry which is preliminary data.</text>
</comment>
<dbReference type="Proteomes" id="UP000318437">
    <property type="component" value="Unassembled WGS sequence"/>
</dbReference>
<protein>
    <submittedName>
        <fullName evidence="1">Replication initiator protein A</fullName>
    </submittedName>
</protein>
<evidence type="ECO:0000313" key="2">
    <source>
        <dbReference type="Proteomes" id="UP000318437"/>
    </source>
</evidence>
<dbReference type="AlphaFoldDB" id="A0A5C6CD17"/>
<reference evidence="1 2" key="1">
    <citation type="submission" date="2019-02" db="EMBL/GenBank/DDBJ databases">
        <title>Deep-cultivation of Planctomycetes and their phenomic and genomic characterization uncovers novel biology.</title>
        <authorList>
            <person name="Wiegand S."/>
            <person name="Jogler M."/>
            <person name="Boedeker C."/>
            <person name="Pinto D."/>
            <person name="Vollmers J."/>
            <person name="Rivas-Marin E."/>
            <person name="Kohn T."/>
            <person name="Peeters S.H."/>
            <person name="Heuer A."/>
            <person name="Rast P."/>
            <person name="Oberbeckmann S."/>
            <person name="Bunk B."/>
            <person name="Jeske O."/>
            <person name="Meyerdierks A."/>
            <person name="Storesund J.E."/>
            <person name="Kallscheuer N."/>
            <person name="Luecker S."/>
            <person name="Lage O.M."/>
            <person name="Pohl T."/>
            <person name="Merkel B.J."/>
            <person name="Hornburger P."/>
            <person name="Mueller R.-W."/>
            <person name="Bruemmer F."/>
            <person name="Labrenz M."/>
            <person name="Spormann A.M."/>
            <person name="Op Den Camp H."/>
            <person name="Overmann J."/>
            <person name="Amann R."/>
            <person name="Jetten M.S.M."/>
            <person name="Mascher T."/>
            <person name="Medema M.H."/>
            <person name="Devos D.P."/>
            <person name="Kaster A.-K."/>
            <person name="Ovreas L."/>
            <person name="Rohde M."/>
            <person name="Galperin M.Y."/>
            <person name="Jogler C."/>
        </authorList>
    </citation>
    <scope>NUCLEOTIDE SEQUENCE [LARGE SCALE GENOMIC DNA]</scope>
    <source>
        <strain evidence="1 2">Pla144</strain>
    </source>
</reference>
<name>A0A5C6CD17_9BACT</name>
<dbReference type="EMBL" id="SJPS01000010">
    <property type="protein sequence ID" value="TWU21364.1"/>
    <property type="molecule type" value="Genomic_DNA"/>
</dbReference>
<organism evidence="1 2">
    <name type="scientific">Bythopirellula polymerisocia</name>
    <dbReference type="NCBI Taxonomy" id="2528003"/>
    <lineage>
        <taxon>Bacteria</taxon>
        <taxon>Pseudomonadati</taxon>
        <taxon>Planctomycetota</taxon>
        <taxon>Planctomycetia</taxon>
        <taxon>Pirellulales</taxon>
        <taxon>Lacipirellulaceae</taxon>
        <taxon>Bythopirellula</taxon>
    </lineage>
</organism>
<sequence length="381" mass="44594">MIRIRSKQIEDKVIPLFGKDEMNLVEFPFGPISNTRVKTMEVEHETFDRMLKRPVVRKMLITGSDAFGLPRPIDDQVLVGMKLLTHETGYRSRTVDFSRYYLCKSIGWPPDGRAYRRLEESFDRIAGTTLKFKNAWWDKGEQEWKSKTFHLIEEVNLCSRDRLDRARAVSGSAEQRLCSFVWTEVIWKSFQDGFIKTLNMELFRRIGQGRRREVPLRLFRILDKRFHHNPVAKFDLRRLAVGTLGLCPTYSPSQMARVLDRAAKWLCDCDYLQEMWYGTEKGTAMIFFRKRIEPRLPKQSRKSAVTIESTNDQFKSWLASQQEDELLAGETTALEIGFGSDFERRIVQEERSNGTPLLQSRRIRQEYVRRFLEVKAGASAN</sequence>
<proteinExistence type="predicted"/>